<dbReference type="Proteomes" id="UP000266172">
    <property type="component" value="Unassembled WGS sequence"/>
</dbReference>
<accession>A0A395V6X1</accession>
<protein>
    <submittedName>
        <fullName evidence="2">Uncharacterized protein</fullName>
    </submittedName>
</protein>
<gene>
    <name evidence="2" type="ORF">DWX93_13690</name>
</gene>
<comment type="caution">
    <text evidence="2">The sequence shown here is derived from an EMBL/GenBank/DDBJ whole genome shotgun (WGS) entry which is preliminary data.</text>
</comment>
<dbReference type="AlphaFoldDB" id="A0A395V6X1"/>
<keyword evidence="1" id="KW-1133">Transmembrane helix</keyword>
<reference evidence="2 3" key="1">
    <citation type="submission" date="2018-08" db="EMBL/GenBank/DDBJ databases">
        <title>A genome reference for cultivated species of the human gut microbiota.</title>
        <authorList>
            <person name="Zou Y."/>
            <person name="Xue W."/>
            <person name="Luo G."/>
        </authorList>
    </citation>
    <scope>NUCLEOTIDE SEQUENCE [LARGE SCALE GENOMIC DNA]</scope>
    <source>
        <strain evidence="2 3">AF22-12AC</strain>
    </source>
</reference>
<evidence type="ECO:0000256" key="1">
    <source>
        <dbReference type="SAM" id="Phobius"/>
    </source>
</evidence>
<proteinExistence type="predicted"/>
<dbReference type="EMBL" id="QRVL01000014">
    <property type="protein sequence ID" value="RGS37641.1"/>
    <property type="molecule type" value="Genomic_DNA"/>
</dbReference>
<sequence>MSCYRPPKISVCDAYSQLVRVLSMFYPQVIHISGITYVNGVFKGFPESLILLFFVEGLWKAILQDIVGMSFFLIYIVVIFFHKGQIVEM</sequence>
<feature type="transmembrane region" description="Helical" evidence="1">
    <location>
        <begin position="21"/>
        <end position="42"/>
    </location>
</feature>
<evidence type="ECO:0000313" key="2">
    <source>
        <dbReference type="EMBL" id="RGS37641.1"/>
    </source>
</evidence>
<feature type="transmembrane region" description="Helical" evidence="1">
    <location>
        <begin position="62"/>
        <end position="81"/>
    </location>
</feature>
<name>A0A395V6X1_9FIRM</name>
<evidence type="ECO:0000313" key="3">
    <source>
        <dbReference type="Proteomes" id="UP000266172"/>
    </source>
</evidence>
<organism evidence="2 3">
    <name type="scientific">Roseburia hominis</name>
    <dbReference type="NCBI Taxonomy" id="301301"/>
    <lineage>
        <taxon>Bacteria</taxon>
        <taxon>Bacillati</taxon>
        <taxon>Bacillota</taxon>
        <taxon>Clostridia</taxon>
        <taxon>Lachnospirales</taxon>
        <taxon>Lachnospiraceae</taxon>
        <taxon>Roseburia</taxon>
    </lineage>
</organism>
<keyword evidence="1" id="KW-0472">Membrane</keyword>
<keyword evidence="1" id="KW-0812">Transmembrane</keyword>